<reference evidence="8" key="1">
    <citation type="journal article" date="2012" name="Science">
        <title>The Paleozoic origin of enzymatic lignin decomposition reconstructed from 31 fungal genomes.</title>
        <authorList>
            <person name="Floudas D."/>
            <person name="Binder M."/>
            <person name="Riley R."/>
            <person name="Barry K."/>
            <person name="Blanchette R.A."/>
            <person name="Henrissat B."/>
            <person name="Martinez A.T."/>
            <person name="Otillar R."/>
            <person name="Spatafora J.W."/>
            <person name="Yadav J.S."/>
            <person name="Aerts A."/>
            <person name="Benoit I."/>
            <person name="Boyd A."/>
            <person name="Carlson A."/>
            <person name="Copeland A."/>
            <person name="Coutinho P.M."/>
            <person name="de Vries R.P."/>
            <person name="Ferreira P."/>
            <person name="Findley K."/>
            <person name="Foster B."/>
            <person name="Gaskell J."/>
            <person name="Glotzer D."/>
            <person name="Gorecki P."/>
            <person name="Heitman J."/>
            <person name="Hesse C."/>
            <person name="Hori C."/>
            <person name="Igarashi K."/>
            <person name="Jurgens J.A."/>
            <person name="Kallen N."/>
            <person name="Kersten P."/>
            <person name="Kohler A."/>
            <person name="Kuees U."/>
            <person name="Kumar T.K.A."/>
            <person name="Kuo A."/>
            <person name="LaButti K."/>
            <person name="Larrondo L.F."/>
            <person name="Lindquist E."/>
            <person name="Ling A."/>
            <person name="Lombard V."/>
            <person name="Lucas S."/>
            <person name="Lundell T."/>
            <person name="Martin R."/>
            <person name="McLaughlin D.J."/>
            <person name="Morgenstern I."/>
            <person name="Morin E."/>
            <person name="Murat C."/>
            <person name="Nagy L.G."/>
            <person name="Nolan M."/>
            <person name="Ohm R.A."/>
            <person name="Patyshakuliyeva A."/>
            <person name="Rokas A."/>
            <person name="Ruiz-Duenas F.J."/>
            <person name="Sabat G."/>
            <person name="Salamov A."/>
            <person name="Samejima M."/>
            <person name="Schmutz J."/>
            <person name="Slot J.C."/>
            <person name="St John F."/>
            <person name="Stenlid J."/>
            <person name="Sun H."/>
            <person name="Sun S."/>
            <person name="Syed K."/>
            <person name="Tsang A."/>
            <person name="Wiebenga A."/>
            <person name="Young D."/>
            <person name="Pisabarro A."/>
            <person name="Eastwood D.C."/>
            <person name="Martin F."/>
            <person name="Cullen D."/>
            <person name="Grigoriev I.V."/>
            <person name="Hibbett D.S."/>
        </authorList>
    </citation>
    <scope>NUCLEOTIDE SEQUENCE [LARGE SCALE GENOMIC DNA]</scope>
    <source>
        <strain evidence="8">TFB10046</strain>
    </source>
</reference>
<evidence type="ECO:0000256" key="3">
    <source>
        <dbReference type="ARBA" id="ARBA00025127"/>
    </source>
</evidence>
<dbReference type="InterPro" id="IPR008806">
    <property type="entry name" value="RNA_pol_III_Rpc82_C"/>
</dbReference>
<sequence>MADSESGKLCVQIIHEHFGPLTAQIAAVLLHRGRLSMPQLARELGLKSQTVRAAVLVLVQHNILWHAETDDRTEVMEINIDECIARLRFGHYVSLAREIFGQEASEIVAILLDHGKLRLPDILSRLLVSKPKEQAVYTQMVHKLISSTHLKPSTVLSHICPRDKLINYEADELKKKKTAIISAKDIRGAKDLAVARLRKEEEEAEKIGFKRKAKEALPGRASKKQIVEEEVIDEDVHFRVNHSKFNVHIRNNLIVAAAAERYNDAAAVVIRATLKAAEAKSSITDLRSEAVTTNNIMRSIPENHELASGLSYTSSKSSKAPKAPSTANLVKEFIGILSAADNPTPVSNAGTRSQN</sequence>
<evidence type="ECO:0000313" key="7">
    <source>
        <dbReference type="EMBL" id="EJD33728.1"/>
    </source>
</evidence>
<evidence type="ECO:0000256" key="4">
    <source>
        <dbReference type="RuleBase" id="RU367076"/>
    </source>
</evidence>
<feature type="domain" description="RNA polymerase III Rpc82 C -terminal" evidence="5">
    <location>
        <begin position="150"/>
        <end position="320"/>
    </location>
</feature>
<dbReference type="InterPro" id="IPR013197">
    <property type="entry name" value="RNA_pol_III_RPC82-rel_HTH"/>
</dbReference>
<evidence type="ECO:0000259" key="5">
    <source>
        <dbReference type="Pfam" id="PF05645"/>
    </source>
</evidence>
<dbReference type="eggNOG" id="KOG2587">
    <property type="taxonomic scope" value="Eukaryota"/>
</dbReference>
<dbReference type="GO" id="GO:0005666">
    <property type="term" value="C:RNA polymerase III complex"/>
    <property type="evidence" value="ECO:0007669"/>
    <property type="project" value="UniProtKB-UniRule"/>
</dbReference>
<name>J0LBA2_AURST</name>
<organism evidence="7 8">
    <name type="scientific">Auricularia subglabra (strain TFB-10046 / SS5)</name>
    <name type="common">White-rot fungus</name>
    <name type="synonym">Auricularia delicata (strain TFB10046)</name>
    <dbReference type="NCBI Taxonomy" id="717982"/>
    <lineage>
        <taxon>Eukaryota</taxon>
        <taxon>Fungi</taxon>
        <taxon>Dikarya</taxon>
        <taxon>Basidiomycota</taxon>
        <taxon>Agaricomycotina</taxon>
        <taxon>Agaricomycetes</taxon>
        <taxon>Auriculariales</taxon>
        <taxon>Auriculariaceae</taxon>
        <taxon>Auricularia</taxon>
    </lineage>
</organism>
<dbReference type="GO" id="GO:0003697">
    <property type="term" value="F:single-stranded DNA binding"/>
    <property type="evidence" value="ECO:0007669"/>
    <property type="project" value="UniProtKB-UniRule"/>
</dbReference>
<feature type="domain" description="RNA polymerase III subunit RPC82-related helix-turn-helix" evidence="6">
    <location>
        <begin position="8"/>
        <end position="63"/>
    </location>
</feature>
<proteinExistence type="inferred from homology"/>
<dbReference type="Proteomes" id="UP000006514">
    <property type="component" value="Unassembled WGS sequence"/>
</dbReference>
<evidence type="ECO:0000256" key="1">
    <source>
        <dbReference type="ARBA" id="ARBA00006835"/>
    </source>
</evidence>
<comment type="subunit">
    <text evidence="4">Component of the RNA polymerase III (Pol III) complex consisting of 17 subunits.</text>
</comment>
<keyword evidence="8" id="KW-1185">Reference proteome</keyword>
<dbReference type="FunCoup" id="J0LBA2">
    <property type="interactions" value="80"/>
</dbReference>
<dbReference type="Gene3D" id="1.10.10.10">
    <property type="entry name" value="Winged helix-like DNA-binding domain superfamily/Winged helix DNA-binding domain"/>
    <property type="match status" value="3"/>
</dbReference>
<comment type="similarity">
    <text evidence="1 4">Belongs to the RNA polymerase beta chain family.</text>
</comment>
<dbReference type="InParanoid" id="J0LBA2"/>
<dbReference type="KEGG" id="adl:AURDEDRAFT_177195"/>
<dbReference type="InterPro" id="IPR036390">
    <property type="entry name" value="WH_DNA-bd_sf"/>
</dbReference>
<dbReference type="SUPFAM" id="SSF46785">
    <property type="entry name" value="Winged helix' DNA-binding domain"/>
    <property type="match status" value="1"/>
</dbReference>
<dbReference type="Pfam" id="PF08221">
    <property type="entry name" value="HTH_9"/>
    <property type="match status" value="1"/>
</dbReference>
<dbReference type="PANTHER" id="PTHR12949:SF0">
    <property type="entry name" value="DNA-DIRECTED RNA POLYMERASE III SUBUNIT RPC3"/>
    <property type="match status" value="1"/>
</dbReference>
<comment type="function">
    <text evidence="3 4">DNA-dependent RNA polymerase catalyzes the transcription of DNA into RNA using the four ribonucleoside triphosphates as substrates. Specific core component of RNA polymerase III which synthesizes small RNAs, such as 5S rRNA and tRNAs.</text>
</comment>
<gene>
    <name evidence="7" type="ORF">AURDEDRAFT_177195</name>
</gene>
<protein>
    <recommendedName>
        <fullName evidence="2 4">DNA-directed RNA polymerase III subunit RPC3</fullName>
        <shortName evidence="4">RNA polymerase III subunit C3</shortName>
    </recommendedName>
</protein>
<evidence type="ECO:0000313" key="8">
    <source>
        <dbReference type="Proteomes" id="UP000006514"/>
    </source>
</evidence>
<dbReference type="InterPro" id="IPR036388">
    <property type="entry name" value="WH-like_DNA-bd_sf"/>
</dbReference>
<evidence type="ECO:0000259" key="6">
    <source>
        <dbReference type="Pfam" id="PF08221"/>
    </source>
</evidence>
<accession>J0LBA2</accession>
<evidence type="ECO:0000256" key="2">
    <source>
        <dbReference type="ARBA" id="ARBA00016689"/>
    </source>
</evidence>
<dbReference type="PANTHER" id="PTHR12949">
    <property type="entry name" value="RNA POLYMERASE III DNA DIRECTED -RELATED"/>
    <property type="match status" value="1"/>
</dbReference>
<dbReference type="EMBL" id="JH688104">
    <property type="protein sequence ID" value="EJD33728.1"/>
    <property type="molecule type" value="Genomic_DNA"/>
</dbReference>
<dbReference type="OrthoDB" id="272392at2759"/>
<dbReference type="Pfam" id="PF05645">
    <property type="entry name" value="RNA_pol_Rpc82"/>
    <property type="match status" value="1"/>
</dbReference>
<dbReference type="GO" id="GO:0006351">
    <property type="term" value="P:DNA-templated transcription"/>
    <property type="evidence" value="ECO:0007669"/>
    <property type="project" value="InterPro"/>
</dbReference>
<dbReference type="InterPro" id="IPR039748">
    <property type="entry name" value="RPC3"/>
</dbReference>
<comment type="subcellular location">
    <subcellularLocation>
        <location evidence="4">Nucleus</location>
    </subcellularLocation>
</comment>
<keyword evidence="4" id="KW-0240">DNA-directed RNA polymerase</keyword>
<keyword evidence="4" id="KW-0804">Transcription</keyword>
<dbReference type="AlphaFoldDB" id="J0LBA2"/>
<keyword evidence="4" id="KW-0539">Nucleus</keyword>